<reference evidence="2" key="2">
    <citation type="submission" date="2025-08" db="UniProtKB">
        <authorList>
            <consortium name="RefSeq"/>
        </authorList>
    </citation>
    <scope>IDENTIFICATION</scope>
    <source>
        <tissue evidence="2">Etiolated seedlings</tissue>
    </source>
</reference>
<dbReference type="AlphaFoldDB" id="A0A3Q7Y848"/>
<dbReference type="PANTHER" id="PTHR11063">
    <property type="entry name" value="GLUTAMATE SEMIALDEHYDE DEHYDROGENASE"/>
    <property type="match status" value="1"/>
</dbReference>
<dbReference type="GO" id="GO:0004350">
    <property type="term" value="F:glutamate-5-semialdehyde dehydrogenase activity"/>
    <property type="evidence" value="ECO:0007669"/>
    <property type="project" value="TreeGrafter"/>
</dbReference>
<evidence type="ECO:0000313" key="2">
    <source>
        <dbReference type="RefSeq" id="XP_027187617.1"/>
    </source>
</evidence>
<organism evidence="1 2">
    <name type="scientific">Cicer arietinum</name>
    <name type="common">Chickpea</name>
    <name type="synonym">Garbanzo</name>
    <dbReference type="NCBI Taxonomy" id="3827"/>
    <lineage>
        <taxon>Eukaryota</taxon>
        <taxon>Viridiplantae</taxon>
        <taxon>Streptophyta</taxon>
        <taxon>Embryophyta</taxon>
        <taxon>Tracheophyta</taxon>
        <taxon>Spermatophyta</taxon>
        <taxon>Magnoliopsida</taxon>
        <taxon>eudicotyledons</taxon>
        <taxon>Gunneridae</taxon>
        <taxon>Pentapetalae</taxon>
        <taxon>rosids</taxon>
        <taxon>fabids</taxon>
        <taxon>Fabales</taxon>
        <taxon>Fabaceae</taxon>
        <taxon>Papilionoideae</taxon>
        <taxon>50 kb inversion clade</taxon>
        <taxon>NPAAA clade</taxon>
        <taxon>Hologalegina</taxon>
        <taxon>IRL clade</taxon>
        <taxon>Cicereae</taxon>
        <taxon>Cicer</taxon>
    </lineage>
</organism>
<dbReference type="Proteomes" id="UP000087171">
    <property type="component" value="Chromosome Ca2"/>
</dbReference>
<dbReference type="InterPro" id="IPR016163">
    <property type="entry name" value="Ald_DH_C"/>
</dbReference>
<evidence type="ECO:0000313" key="1">
    <source>
        <dbReference type="Proteomes" id="UP000087171"/>
    </source>
</evidence>
<dbReference type="RefSeq" id="XP_027187617.1">
    <property type="nucleotide sequence ID" value="XM_027331816.1"/>
</dbReference>
<protein>
    <submittedName>
        <fullName evidence="2">Delta-1-pyrroline-5-carboxylate synthase-like</fullName>
    </submittedName>
</protein>
<dbReference type="OrthoDB" id="1696174at2759"/>
<proteinExistence type="predicted"/>
<dbReference type="PANTHER" id="PTHR11063:SF27">
    <property type="entry name" value="DELTA-1-PYRROLINE-5-CARBOXYLATE SYNTHASE"/>
    <property type="match status" value="1"/>
</dbReference>
<dbReference type="Gene3D" id="3.40.309.10">
    <property type="entry name" value="Aldehyde Dehydrogenase, Chain A, domain 2"/>
    <property type="match status" value="1"/>
</dbReference>
<keyword evidence="1" id="KW-1185">Reference proteome</keyword>
<reference evidence="1" key="1">
    <citation type="journal article" date="2013" name="Nat. Biotechnol.">
        <title>Draft genome sequence of chickpea (Cicer arietinum) provides a resource for trait improvement.</title>
        <authorList>
            <person name="Varshney R.K."/>
            <person name="Song C."/>
            <person name="Saxena R.K."/>
            <person name="Azam S."/>
            <person name="Yu S."/>
            <person name="Sharpe A.G."/>
            <person name="Cannon S."/>
            <person name="Baek J."/>
            <person name="Rosen B.D."/>
            <person name="Tar'an B."/>
            <person name="Millan T."/>
            <person name="Zhang X."/>
            <person name="Ramsay L.D."/>
            <person name="Iwata A."/>
            <person name="Wang Y."/>
            <person name="Nelson W."/>
            <person name="Farmer A.D."/>
            <person name="Gaur P.M."/>
            <person name="Soderlund C."/>
            <person name="Penmetsa R.V."/>
            <person name="Xu C."/>
            <person name="Bharti A.K."/>
            <person name="He W."/>
            <person name="Winter P."/>
            <person name="Zhao S."/>
            <person name="Hane J.K."/>
            <person name="Carrasquilla-Garcia N."/>
            <person name="Condie J.A."/>
            <person name="Upadhyaya H.D."/>
            <person name="Luo M.C."/>
            <person name="Thudi M."/>
            <person name="Gowda C.L."/>
            <person name="Singh N.P."/>
            <person name="Lichtenzveig J."/>
            <person name="Gali K.K."/>
            <person name="Rubio J."/>
            <person name="Nadarajan N."/>
            <person name="Dolezel J."/>
            <person name="Bansal K.C."/>
            <person name="Xu X."/>
            <person name="Edwards D."/>
            <person name="Zhang G."/>
            <person name="Kahl G."/>
            <person name="Gil J."/>
            <person name="Singh K.B."/>
            <person name="Datta S.K."/>
            <person name="Jackson S.A."/>
            <person name="Wang J."/>
            <person name="Cook D.R."/>
        </authorList>
    </citation>
    <scope>NUCLEOTIDE SEQUENCE [LARGE SCALE GENOMIC DNA]</scope>
    <source>
        <strain evidence="1">cv. CDC Frontier</strain>
    </source>
</reference>
<gene>
    <name evidence="2" type="primary">LOC101507552</name>
</gene>
<accession>A0A3Q7Y848</accession>
<sequence length="89" mass="10072">MTKQIIRDAKTDYPGACNAMETLLVHKYLSCNGRLNELILELQREGVQMYGGPKANDMLNIVEMSSFHHEYNSLAQLKLLKMSSLPLTT</sequence>
<name>A0A3Q7Y848_CICAR</name>
<dbReference type="STRING" id="3827.A0A3Q7Y848"/>